<reference evidence="2" key="1">
    <citation type="submission" date="2020-03" db="EMBL/GenBank/DDBJ databases">
        <title>The deep terrestrial virosphere.</title>
        <authorList>
            <person name="Holmfeldt K."/>
            <person name="Nilsson E."/>
            <person name="Simone D."/>
            <person name="Lopez-Fernandez M."/>
            <person name="Wu X."/>
            <person name="de Brujin I."/>
            <person name="Lundin D."/>
            <person name="Andersson A."/>
            <person name="Bertilsson S."/>
            <person name="Dopson M."/>
        </authorList>
    </citation>
    <scope>NUCLEOTIDE SEQUENCE</scope>
    <source>
        <strain evidence="2">TM448A05538</strain>
    </source>
</reference>
<dbReference type="PROSITE" id="PS51257">
    <property type="entry name" value="PROKAR_LIPOPROTEIN"/>
    <property type="match status" value="1"/>
</dbReference>
<gene>
    <name evidence="2" type="ORF">TM448A05538_0005</name>
</gene>
<dbReference type="AlphaFoldDB" id="A0A6H2A4R8"/>
<accession>A0A6H2A4R8</accession>
<proteinExistence type="predicted"/>
<evidence type="ECO:0000313" key="2">
    <source>
        <dbReference type="EMBL" id="QJA54689.1"/>
    </source>
</evidence>
<dbReference type="EMBL" id="MT144529">
    <property type="protein sequence ID" value="QJA54689.1"/>
    <property type="molecule type" value="Genomic_DNA"/>
</dbReference>
<name>A0A6H2A4R8_9ZZZZ</name>
<protein>
    <recommendedName>
        <fullName evidence="3">Holin</fullName>
    </recommendedName>
</protein>
<feature type="transmembrane region" description="Helical" evidence="1">
    <location>
        <begin position="18"/>
        <end position="34"/>
    </location>
</feature>
<evidence type="ECO:0000256" key="1">
    <source>
        <dbReference type="SAM" id="Phobius"/>
    </source>
</evidence>
<evidence type="ECO:0008006" key="3">
    <source>
        <dbReference type="Google" id="ProtNLM"/>
    </source>
</evidence>
<keyword evidence="1" id="KW-0472">Membrane</keyword>
<keyword evidence="1" id="KW-1133">Transmembrane helix</keyword>
<keyword evidence="1" id="KW-0812">Transmembrane</keyword>
<organism evidence="2">
    <name type="scientific">viral metagenome</name>
    <dbReference type="NCBI Taxonomy" id="1070528"/>
    <lineage>
        <taxon>unclassified sequences</taxon>
        <taxon>metagenomes</taxon>
        <taxon>organismal metagenomes</taxon>
    </lineage>
</organism>
<sequence>MAKFIENLSQIFADDKSQVILALLIIACIGMWKLTAPDPIISNIVAGLLGVAVGKAGK</sequence>